<proteinExistence type="predicted"/>
<dbReference type="WBParaSite" id="scaffold14672_cov183.g17564">
    <property type="protein sequence ID" value="scaffold14672_cov183.g17564"/>
    <property type="gene ID" value="scaffold14672_cov183.g17564"/>
</dbReference>
<evidence type="ECO:0000313" key="1">
    <source>
        <dbReference type="Proteomes" id="UP000887561"/>
    </source>
</evidence>
<evidence type="ECO:0000313" key="2">
    <source>
        <dbReference type="WBParaSite" id="scaffold14672_cov183.g17564"/>
    </source>
</evidence>
<organism evidence="1 2">
    <name type="scientific">Meloidogyne javanica</name>
    <name type="common">Root-knot nematode worm</name>
    <dbReference type="NCBI Taxonomy" id="6303"/>
    <lineage>
        <taxon>Eukaryota</taxon>
        <taxon>Metazoa</taxon>
        <taxon>Ecdysozoa</taxon>
        <taxon>Nematoda</taxon>
        <taxon>Chromadorea</taxon>
        <taxon>Rhabditida</taxon>
        <taxon>Tylenchina</taxon>
        <taxon>Tylenchomorpha</taxon>
        <taxon>Tylenchoidea</taxon>
        <taxon>Meloidogynidae</taxon>
        <taxon>Meloidogyninae</taxon>
        <taxon>Meloidogyne</taxon>
        <taxon>Meloidogyne incognita group</taxon>
    </lineage>
</organism>
<name>A0A915LR18_MELJA</name>
<accession>A0A915LR18</accession>
<dbReference type="Proteomes" id="UP000887561">
    <property type="component" value="Unplaced"/>
</dbReference>
<keyword evidence="1" id="KW-1185">Reference proteome</keyword>
<protein>
    <submittedName>
        <fullName evidence="2">Uncharacterized protein</fullName>
    </submittedName>
</protein>
<sequence length="76" mass="9224">MPSLNLYDFKWDKIEPCEQKQKFFKLEPQLYEFQLSEQLEEKWKDAIEKQIPLFLSTDDFSTVIFALEQRFKGDRG</sequence>
<reference evidence="2" key="1">
    <citation type="submission" date="2022-11" db="UniProtKB">
        <authorList>
            <consortium name="WormBaseParasite"/>
        </authorList>
    </citation>
    <scope>IDENTIFICATION</scope>
</reference>
<dbReference type="AlphaFoldDB" id="A0A915LR18"/>